<name>A0A6N6MD84_9FLAO</name>
<protein>
    <submittedName>
        <fullName evidence="2">Transcriptional regulator</fullName>
    </submittedName>
</protein>
<gene>
    <name evidence="2" type="ORF">F6U93_05870</name>
</gene>
<evidence type="ECO:0000313" key="3">
    <source>
        <dbReference type="Proteomes" id="UP000441333"/>
    </source>
</evidence>
<keyword evidence="3" id="KW-1185">Reference proteome</keyword>
<organism evidence="2 3">
    <name type="scientific">Pseudotamlana haliotis</name>
    <dbReference type="NCBI Taxonomy" id="2614804"/>
    <lineage>
        <taxon>Bacteria</taxon>
        <taxon>Pseudomonadati</taxon>
        <taxon>Bacteroidota</taxon>
        <taxon>Flavobacteriia</taxon>
        <taxon>Flavobacteriales</taxon>
        <taxon>Flavobacteriaceae</taxon>
        <taxon>Pseudotamlana</taxon>
    </lineage>
</organism>
<dbReference type="CDD" id="cd00093">
    <property type="entry name" value="HTH_XRE"/>
    <property type="match status" value="1"/>
</dbReference>
<reference evidence="2 3" key="1">
    <citation type="submission" date="2019-09" db="EMBL/GenBank/DDBJ databases">
        <authorList>
            <person name="Cao W.R."/>
        </authorList>
    </citation>
    <scope>NUCLEOTIDE SEQUENCE [LARGE SCALE GENOMIC DNA]</scope>
    <source>
        <strain evidence="2 3">B1N29</strain>
    </source>
</reference>
<dbReference type="Pfam" id="PF16264">
    <property type="entry name" value="SatD"/>
    <property type="match status" value="1"/>
</dbReference>
<accession>A0A6N6MD84</accession>
<dbReference type="InterPro" id="IPR032580">
    <property type="entry name" value="SatD"/>
</dbReference>
<dbReference type="Proteomes" id="UP000441333">
    <property type="component" value="Unassembled WGS sequence"/>
</dbReference>
<evidence type="ECO:0000313" key="2">
    <source>
        <dbReference type="EMBL" id="KAB1068645.1"/>
    </source>
</evidence>
<dbReference type="AlphaFoldDB" id="A0A6N6MD84"/>
<proteinExistence type="predicted"/>
<sequence>MTSIITGDIINSKESSPKQWLEPLKAVLNQFGTSPSTWEIYRGDSFQFEVTPEDALKACLLIKATIKQFKNIDVRLAIGIGKKSFTSEKITESNGEAFVNSGECFEDLKKTTLAIKSPFPEFDTTINIMLELAQLTINHWSSTSALLIKTTLDHPGFTQNELAETLGKTQGNISQGLKRAGQDELSKLLNYYKIQIQTLC</sequence>
<dbReference type="EMBL" id="WAAT01000032">
    <property type="protein sequence ID" value="KAB1068645.1"/>
    <property type="molecule type" value="Genomic_DNA"/>
</dbReference>
<dbReference type="PROSITE" id="PS50943">
    <property type="entry name" value="HTH_CROC1"/>
    <property type="match status" value="1"/>
</dbReference>
<feature type="domain" description="HTH cro/C1-type" evidence="1">
    <location>
        <begin position="148"/>
        <end position="199"/>
    </location>
</feature>
<evidence type="ECO:0000259" key="1">
    <source>
        <dbReference type="PROSITE" id="PS50943"/>
    </source>
</evidence>
<comment type="caution">
    <text evidence="2">The sequence shown here is derived from an EMBL/GenBank/DDBJ whole genome shotgun (WGS) entry which is preliminary data.</text>
</comment>
<dbReference type="RefSeq" id="WP_150937794.1">
    <property type="nucleotide sequence ID" value="NZ_WAAT01000032.1"/>
</dbReference>
<dbReference type="InterPro" id="IPR001387">
    <property type="entry name" value="Cro/C1-type_HTH"/>
</dbReference>